<evidence type="ECO:0000313" key="2">
    <source>
        <dbReference type="EMBL" id="KAK9286061.1"/>
    </source>
</evidence>
<keyword evidence="1" id="KW-0812">Transmembrane</keyword>
<keyword evidence="1" id="KW-0472">Membrane</keyword>
<proteinExistence type="predicted"/>
<dbReference type="PANTHER" id="PTHR31509">
    <property type="entry name" value="BPS1-LIKE PROTEIN"/>
    <property type="match status" value="1"/>
</dbReference>
<dbReference type="EMBL" id="JBBPBK010000004">
    <property type="protein sequence ID" value="KAK9286061.1"/>
    <property type="molecule type" value="Genomic_DNA"/>
</dbReference>
<comment type="caution">
    <text evidence="2">The sequence shown here is derived from an EMBL/GenBank/DDBJ whole genome shotgun (WGS) entry which is preliminary data.</text>
</comment>
<keyword evidence="1" id="KW-1133">Transmembrane helix</keyword>
<dbReference type="AlphaFoldDB" id="A0AAP0X1U1"/>
<sequence>MVSTTFSPKDSTISIALSSPITSCPFNSSKGFSPRSDPSTSQLTILVSNLHLPVGEKWLDEYMDESSRLWEACHVLKTGVSGMENYYSTGTNIASSIDGYHILNPQISRQVIRAITGCQREIVGLEEENRSLMETRIQPLSLRFDESVSIESKFNGFHGFRGVLYAMRNVSSLLLMILLGGLVYCWPESSFRQEIYNAHMIFGSSFMVSTARLHQRVAVEINQTEGQPAGVPALRAEASTNGNGRAESGIGESCGV</sequence>
<keyword evidence="3" id="KW-1185">Reference proteome</keyword>
<accession>A0AAP0X1U1</accession>
<feature type="transmembrane region" description="Helical" evidence="1">
    <location>
        <begin position="163"/>
        <end position="184"/>
    </location>
</feature>
<gene>
    <name evidence="2" type="ORF">L1049_014440</name>
</gene>
<evidence type="ECO:0000256" key="1">
    <source>
        <dbReference type="SAM" id="Phobius"/>
    </source>
</evidence>
<reference evidence="2 3" key="1">
    <citation type="journal article" date="2024" name="Plant J.">
        <title>Genome sequences and population genomics reveal climatic adaptation and genomic divergence between two closely related sweetgum species.</title>
        <authorList>
            <person name="Xu W.Q."/>
            <person name="Ren C.Q."/>
            <person name="Zhang X.Y."/>
            <person name="Comes H.P."/>
            <person name="Liu X.H."/>
            <person name="Li Y.G."/>
            <person name="Kettle C.J."/>
            <person name="Jalonen R."/>
            <person name="Gaisberger H."/>
            <person name="Ma Y.Z."/>
            <person name="Qiu Y.X."/>
        </authorList>
    </citation>
    <scope>NUCLEOTIDE SEQUENCE [LARGE SCALE GENOMIC DNA]</scope>
    <source>
        <strain evidence="2">Hangzhou</strain>
    </source>
</reference>
<protein>
    <submittedName>
        <fullName evidence="2">Uncharacterized protein</fullName>
    </submittedName>
</protein>
<organism evidence="2 3">
    <name type="scientific">Liquidambar formosana</name>
    <name type="common">Formosan gum</name>
    <dbReference type="NCBI Taxonomy" id="63359"/>
    <lineage>
        <taxon>Eukaryota</taxon>
        <taxon>Viridiplantae</taxon>
        <taxon>Streptophyta</taxon>
        <taxon>Embryophyta</taxon>
        <taxon>Tracheophyta</taxon>
        <taxon>Spermatophyta</taxon>
        <taxon>Magnoliopsida</taxon>
        <taxon>eudicotyledons</taxon>
        <taxon>Gunneridae</taxon>
        <taxon>Pentapetalae</taxon>
        <taxon>Saxifragales</taxon>
        <taxon>Altingiaceae</taxon>
        <taxon>Liquidambar</taxon>
    </lineage>
</organism>
<evidence type="ECO:0000313" key="3">
    <source>
        <dbReference type="Proteomes" id="UP001415857"/>
    </source>
</evidence>
<dbReference type="Proteomes" id="UP001415857">
    <property type="component" value="Unassembled WGS sequence"/>
</dbReference>
<name>A0AAP0X1U1_LIQFO</name>